<evidence type="ECO:0000259" key="10">
    <source>
        <dbReference type="PROSITE" id="PS50075"/>
    </source>
</evidence>
<keyword evidence="4" id="KW-0963">Cytoplasm</keyword>
<dbReference type="InterPro" id="IPR020806">
    <property type="entry name" value="PKS_PP-bd"/>
</dbReference>
<dbReference type="Pfam" id="PF02801">
    <property type="entry name" value="Ketoacyl-synt_C"/>
    <property type="match status" value="2"/>
</dbReference>
<sequence>MKERKPKSQVKKNGNESKKTNSTGNCNDIAIVGIACRFPGAENYQEFWRNLSQGVNSIREIDRWNFDEHYSPTGDDSKSISKWCGLLDNIDKFDNNFFNISPREADNMDPQQRILLEETWRCIEDSGISLKKLQKKRTSVYVGAMALDSYLKSPSENDIDLYSGSGNYQFMLANRTSYYLGLSGESKVIEAACASATVALCDAKKALAIGDSDYALVSGVNLHYSPIRYLMWSKNRMLSKDGKCKTFDKDADGFVSGEGIGVLLLQPLDKAVQDKNNIYGVIKGCAVNHGGKAISISSPRVEAQRDVILAAYEDAGFGPDTVTYIEAHGTGTSLGDPIEVEALTQAFQRSTIEKQFCKIGSVKTNVGHLEAAAGMPGVIKVLMMMRHKKIPPSLNMKTINPIIDFENSPFSIASGLTNWVSRKEGEPLRAGVSSFGFGGVNGHVLLEEYSEQIIESESLAGSSYPFVLSAKNPHSLEDVLHNWKEFTKSDSFSKIDFKDICLTLLTREDFSYRCGKLLKNKAELIEFLEKLTAVSVNKITDESWCLRVGEISWNDTDLAETIKEFPIFKEKFDQVLDSLDEFDVDHQIREGFFQKSWPKPYVTLYSFILNYAIISTLIELGLSLNLITGLKKGLWISLAISGVIDIKEILAVLCGKKEVDQLKFTRPIIPYYDPINRQVLNPYILDAQYIGSLIGELNISDEIVSHYLEKTNSLLTNQFTFVKYLEQWDNRLKSVELDVKKLLNDETFLVPGEEGFSGRKLLLMIIMLSSLYKLNQKWSLSERKLITDQRFYELLDLVLDEVMPKETLITLLLSNNPDLAAIATTLNIRQSKINNKTNYSYLNEYSQKKIVIPDIQNWFEQMLVLEDLPLLPDMTYVNFGKLTSDPLASKVITFNPTAELSVALKESLVGLWTQGVGIQWQKLYPENSFKNIPLPVYAFNRSSFWLPDKAMEVKSPCLHLEAAKNTTNLASIHPLLHQNISDFSEQRFSSTFTGQEFFLADHIVKGQRVLPGVAYLEMARAAVEQAVGGSQEGQTPPIRLKNVVWSRPITVGTHPVEVKIGLCPEDNGNIAYEIYSDSKDINVEPIVHSQGNIVLSSAFQVPTLDLKVLRAHCSQSSFSSSQCYEAYRTMGINYGPGHQGIEKIYGGPDQVLAKLSLPASVSATQNQFVLHPSLLDSALQASISLLMGSGDLRLCLPFALQELEVFSKCTSTMWALIRYSKGSKAGDKVQKLDIDLCDDIGNVCVRMREFSSRILEGEVGSANSTETLGTLRVTPCWKEQTAFQEATLPDYARHVVILCEADEVIQESIKTQMKEVRCLTLQSEQRGIEERFQTYAVQVFEEVQSILKEKPVDKVLIQIVVSTQNEQQLFFGLSGLLKTAQIENSKLIGQLIGVAGWGDSQRIIEKLRENSQSNDNQIQYKEGKRWVVDWREVEASQKEVDIPWKDKGIYLITGGTGGLGFIFASEIAHNVKNATLILTGRSPLGEEKQAKLRELEGLGTRIEYKQVDVTQKEAVSSLIQIIQKDFGNINGIIHGAGVKRDNFIIKKTKDELLEVLAPKVTGLVNLDQESKDLKLDFFILFSSIAGSLGNLGQADYSTANSFMDMYARYRNALVDSKQRQGHTLSINWPLWKDGGMHVDEETEKMMMQSMGMIAMQTNTGIRTLYQGLASGKDQVMVMEGKLIRMKQKLLSNQQSKSPAASDSTIGMDTNNMLDKVQVILMQAVSKLLNIKIEDIDAEAELSEYGFDSITFTEFANQLNQEYKLELTPTIFFERPTLHSFVEYLVEEHQAAFVSRFAAQTKVEIPIQAMGDEVEEILTSKRQYSRFVRTVALSASEPLQPDKTIPEPIAIVGMSGSFPMSKDVNEFWKNLKEGKDCITEIPKDRWDWQECYGDPKKDANKTNIKWGGFIDSIAEFDPFFFGISPREAELMDPQQRLMMTYVWKVVEDAGYSAQSISGTNTGIFVGTMDVGYSRLLAKYNVAFEAYSSTGMVSSVGPNRTSYFFDFHGPSEPIETACSSALVAIHRAVSAIESGSCEMAIAGGVNTIPSSDYHISFSKAGMLSPDGRCKTFSNQANGYARGEGAGMIFLKKLKDAERAGDHIYGIIRGTAENHGGHANSLTAPNPKAQAELLKAAYTKAAIDPRTVTYIEAHGTGTKLGDPIEINGLKTAFKELYQRTGDSQVVNSHCGIGSVKTNIGHLEIASGIAGVIKVLLQLKHKTLVKSLHCDTINPYIDLKDSPFYIVQKSKEWKAIQDVAGKELPRRAGVSSFGFGGVNAHVVIEEYIPKKQERPQIVITPQNPAIIVLSAKSEEQLKIQAQQLVDFIGEIQISATGLADLAYTLQVGREAMEERLAMSVGSSEELVEKLKSFVENQGGISNLYRGQAKRKKAKLTNSPAEEDMANTIGDWISQKKYGKLLELWVDGLNFDWNQLYGKIKPYRTSLPTYPFSRERYWVPKSDKQRKISSLVDQKNIQFDDAFFDQLLDEVMNNTISIDSALQKAKIMGFDNSRR</sequence>
<dbReference type="Pfam" id="PF21089">
    <property type="entry name" value="PKS_DH_N"/>
    <property type="match status" value="1"/>
</dbReference>
<dbReference type="InterPro" id="IPR050091">
    <property type="entry name" value="PKS_NRPS_Biosynth_Enz"/>
</dbReference>
<dbReference type="Gene3D" id="1.10.1240.100">
    <property type="match status" value="2"/>
</dbReference>
<evidence type="ECO:0000259" key="11">
    <source>
        <dbReference type="PROSITE" id="PS52004"/>
    </source>
</evidence>
<dbReference type="InterPro" id="IPR020807">
    <property type="entry name" value="PKS_DH"/>
</dbReference>
<evidence type="ECO:0000256" key="4">
    <source>
        <dbReference type="ARBA" id="ARBA00022490"/>
    </source>
</evidence>
<dbReference type="Pfam" id="PF22336">
    <property type="entry name" value="RhiE-like_linker"/>
    <property type="match status" value="1"/>
</dbReference>
<dbReference type="PANTHER" id="PTHR43775">
    <property type="entry name" value="FATTY ACID SYNTHASE"/>
    <property type="match status" value="1"/>
</dbReference>
<dbReference type="InterPro" id="IPR013968">
    <property type="entry name" value="PKS_KR"/>
</dbReference>
<evidence type="ECO:0000259" key="12">
    <source>
        <dbReference type="PROSITE" id="PS52019"/>
    </source>
</evidence>
<dbReference type="InterPro" id="IPR057326">
    <property type="entry name" value="KR_dom"/>
</dbReference>
<dbReference type="InterPro" id="IPR036291">
    <property type="entry name" value="NAD(P)-bd_dom_sf"/>
</dbReference>
<comment type="caution">
    <text evidence="13">The sequence shown here is derived from an EMBL/GenBank/DDBJ whole genome shotgun (WGS) entry which is preliminary data.</text>
</comment>
<dbReference type="SUPFAM" id="SSF52151">
    <property type="entry name" value="FabD/lysophospholipase-like"/>
    <property type="match status" value="1"/>
</dbReference>
<feature type="compositionally biased region" description="Basic residues" evidence="9">
    <location>
        <begin position="1"/>
        <end position="10"/>
    </location>
</feature>
<dbReference type="SMART" id="SM01294">
    <property type="entry name" value="PKS_PP_betabranch"/>
    <property type="match status" value="1"/>
</dbReference>
<dbReference type="Pfam" id="PF08659">
    <property type="entry name" value="KR"/>
    <property type="match status" value="1"/>
</dbReference>
<dbReference type="Pfam" id="PF16197">
    <property type="entry name" value="KAsynt_C_assoc"/>
    <property type="match status" value="1"/>
</dbReference>
<dbReference type="Pfam" id="PF00550">
    <property type="entry name" value="PP-binding"/>
    <property type="match status" value="1"/>
</dbReference>
<dbReference type="InterPro" id="IPR049552">
    <property type="entry name" value="PKS_DH_N"/>
</dbReference>
<dbReference type="InterPro" id="IPR054514">
    <property type="entry name" value="RhiE-like_linker"/>
</dbReference>
<dbReference type="InterPro" id="IPR032821">
    <property type="entry name" value="PKS_assoc"/>
</dbReference>
<keyword evidence="5" id="KW-0597">Phosphoprotein</keyword>
<dbReference type="Proteomes" id="UP001165492">
    <property type="component" value="Unassembled WGS sequence"/>
</dbReference>
<feature type="active site" description="Proton donor; for dehydratase activity" evidence="8">
    <location>
        <position position="1176"/>
    </location>
</feature>
<feature type="region of interest" description="C-terminal hotdog fold" evidence="8">
    <location>
        <begin position="1114"/>
        <end position="1261"/>
    </location>
</feature>
<dbReference type="InterPro" id="IPR018201">
    <property type="entry name" value="Ketoacyl_synth_AS"/>
</dbReference>
<dbReference type="Pfam" id="PF00109">
    <property type="entry name" value="ketoacyl-synt"/>
    <property type="match status" value="2"/>
</dbReference>
<evidence type="ECO:0000313" key="14">
    <source>
        <dbReference type="Proteomes" id="UP001165492"/>
    </source>
</evidence>
<evidence type="ECO:0000256" key="9">
    <source>
        <dbReference type="SAM" id="MobiDB-lite"/>
    </source>
</evidence>
<dbReference type="SMART" id="SM00826">
    <property type="entry name" value="PKS_DH"/>
    <property type="match status" value="1"/>
</dbReference>
<feature type="domain" description="Ketosynthase family 3 (KS3)" evidence="11">
    <location>
        <begin position="26"/>
        <end position="448"/>
    </location>
</feature>
<dbReference type="SUPFAM" id="SSF47336">
    <property type="entry name" value="ACP-like"/>
    <property type="match status" value="1"/>
</dbReference>
<dbReference type="InterPro" id="IPR042104">
    <property type="entry name" value="PKS_dehydratase_sf"/>
</dbReference>
<dbReference type="InterPro" id="IPR009081">
    <property type="entry name" value="PP-bd_ACP"/>
</dbReference>
<dbReference type="InterPro" id="IPR016035">
    <property type="entry name" value="Acyl_Trfase/lysoPLipase"/>
</dbReference>
<dbReference type="InterPro" id="IPR049900">
    <property type="entry name" value="PKS_mFAS_DH"/>
</dbReference>
<accession>A0ABS8HLA3</accession>
<organism evidence="13 14">
    <name type="scientific">Pelosinus baikalensis</name>
    <dbReference type="NCBI Taxonomy" id="2892015"/>
    <lineage>
        <taxon>Bacteria</taxon>
        <taxon>Bacillati</taxon>
        <taxon>Bacillota</taxon>
        <taxon>Negativicutes</taxon>
        <taxon>Selenomonadales</taxon>
        <taxon>Sporomusaceae</taxon>
        <taxon>Pelosinus</taxon>
    </lineage>
</organism>
<evidence type="ECO:0000256" key="7">
    <source>
        <dbReference type="ARBA" id="ARBA00022737"/>
    </source>
</evidence>
<dbReference type="PROSITE" id="PS52019">
    <property type="entry name" value="PKS_MFAS_DH"/>
    <property type="match status" value="1"/>
</dbReference>
<evidence type="ECO:0000256" key="2">
    <source>
        <dbReference type="ARBA" id="ARBA00004792"/>
    </source>
</evidence>
<feature type="region of interest" description="Disordered" evidence="9">
    <location>
        <begin position="1"/>
        <end position="22"/>
    </location>
</feature>
<name>A0ABS8HLA3_9FIRM</name>
<dbReference type="RefSeq" id="WP_229533488.1">
    <property type="nucleotide sequence ID" value="NZ_JAJHJB010000001.1"/>
</dbReference>
<keyword evidence="7" id="KW-0677">Repeat</keyword>
<evidence type="ECO:0000313" key="13">
    <source>
        <dbReference type="EMBL" id="MCC5463957.1"/>
    </source>
</evidence>
<dbReference type="SMART" id="SM00825">
    <property type="entry name" value="PKS_KS"/>
    <property type="match status" value="2"/>
</dbReference>
<dbReference type="Pfam" id="PF14765">
    <property type="entry name" value="PS-DH"/>
    <property type="match status" value="1"/>
</dbReference>
<dbReference type="SUPFAM" id="SSF51735">
    <property type="entry name" value="NAD(P)-binding Rossmann-fold domains"/>
    <property type="match status" value="1"/>
</dbReference>
<evidence type="ECO:0000256" key="5">
    <source>
        <dbReference type="ARBA" id="ARBA00022553"/>
    </source>
</evidence>
<keyword evidence="6" id="KW-0808">Transferase</keyword>
<protein>
    <submittedName>
        <fullName evidence="13">SDR family NAD(P)-dependent oxidoreductase</fullName>
    </submittedName>
</protein>
<dbReference type="PROSITE" id="PS52004">
    <property type="entry name" value="KS3_2"/>
    <property type="match status" value="2"/>
</dbReference>
<dbReference type="InterPro" id="IPR049551">
    <property type="entry name" value="PKS_DH_C"/>
</dbReference>
<comment type="subcellular location">
    <subcellularLocation>
        <location evidence="1">Cytoplasm</location>
    </subcellularLocation>
</comment>
<dbReference type="InterPro" id="IPR014031">
    <property type="entry name" value="Ketoacyl_synth_C"/>
</dbReference>
<dbReference type="SMART" id="SM00823">
    <property type="entry name" value="PKS_PP"/>
    <property type="match status" value="1"/>
</dbReference>
<dbReference type="InterPro" id="IPR020841">
    <property type="entry name" value="PKS_Beta-ketoAc_synthase_dom"/>
</dbReference>
<dbReference type="SUPFAM" id="SSF53901">
    <property type="entry name" value="Thiolase-like"/>
    <property type="match status" value="2"/>
</dbReference>
<evidence type="ECO:0000256" key="6">
    <source>
        <dbReference type="ARBA" id="ARBA00022679"/>
    </source>
</evidence>
<feature type="active site" description="Proton acceptor; for dehydratase activity" evidence="8">
    <location>
        <position position="1002"/>
    </location>
</feature>
<dbReference type="Gene3D" id="3.40.47.10">
    <property type="match status" value="2"/>
</dbReference>
<feature type="domain" description="Ketosynthase family 3 (KS3)" evidence="11">
    <location>
        <begin position="1845"/>
        <end position="2282"/>
    </location>
</feature>
<dbReference type="InterPro" id="IPR016039">
    <property type="entry name" value="Thiolase-like"/>
</dbReference>
<keyword evidence="14" id="KW-1185">Reference proteome</keyword>
<dbReference type="Gene3D" id="3.40.50.720">
    <property type="entry name" value="NAD(P)-binding Rossmann-like Domain"/>
    <property type="match status" value="1"/>
</dbReference>
<dbReference type="CDD" id="cd08953">
    <property type="entry name" value="KR_2_SDR_x"/>
    <property type="match status" value="1"/>
</dbReference>
<dbReference type="CDD" id="cd00833">
    <property type="entry name" value="PKS"/>
    <property type="match status" value="2"/>
</dbReference>
<dbReference type="PROSITE" id="PS00606">
    <property type="entry name" value="KS3_1"/>
    <property type="match status" value="2"/>
</dbReference>
<dbReference type="Gene3D" id="1.10.1200.10">
    <property type="entry name" value="ACP-like"/>
    <property type="match status" value="1"/>
</dbReference>
<evidence type="ECO:0000256" key="3">
    <source>
        <dbReference type="ARBA" id="ARBA00022450"/>
    </source>
</evidence>
<feature type="domain" description="PKS/mFAS DH" evidence="12">
    <location>
        <begin position="973"/>
        <end position="1261"/>
    </location>
</feature>
<feature type="region of interest" description="N-terminal hotdog fold" evidence="8">
    <location>
        <begin position="973"/>
        <end position="1100"/>
    </location>
</feature>
<reference evidence="13" key="1">
    <citation type="submission" date="2021-11" db="EMBL/GenBank/DDBJ databases">
        <title>Description of a new species Pelosinus isolated from the bottom sediments of Lake Baikal.</title>
        <authorList>
            <person name="Zakharyuk A."/>
        </authorList>
    </citation>
    <scope>NUCLEOTIDE SEQUENCE</scope>
    <source>
        <strain evidence="13">Bkl1</strain>
    </source>
</reference>
<dbReference type="Gene3D" id="3.10.129.110">
    <property type="entry name" value="Polyketide synthase dehydratase"/>
    <property type="match status" value="1"/>
</dbReference>
<dbReference type="EMBL" id="JAJHJB010000001">
    <property type="protein sequence ID" value="MCC5463957.1"/>
    <property type="molecule type" value="Genomic_DNA"/>
</dbReference>
<evidence type="ECO:0000256" key="8">
    <source>
        <dbReference type="PROSITE-ProRule" id="PRU01363"/>
    </source>
</evidence>
<comment type="pathway">
    <text evidence="2">Antibiotic biosynthesis.</text>
</comment>
<dbReference type="InterPro" id="IPR014030">
    <property type="entry name" value="Ketoacyl_synth_N"/>
</dbReference>
<proteinExistence type="predicted"/>
<gene>
    <name evidence="13" type="ORF">LMF89_01100</name>
</gene>
<evidence type="ECO:0000256" key="1">
    <source>
        <dbReference type="ARBA" id="ARBA00004496"/>
    </source>
</evidence>
<dbReference type="Gene3D" id="3.30.70.3290">
    <property type="match status" value="1"/>
</dbReference>
<feature type="domain" description="Carrier" evidence="10">
    <location>
        <begin position="1711"/>
        <end position="1788"/>
    </location>
</feature>
<keyword evidence="3" id="KW-0596">Phosphopantetheine</keyword>
<dbReference type="SMART" id="SM00822">
    <property type="entry name" value="PKS_KR"/>
    <property type="match status" value="1"/>
</dbReference>
<dbReference type="InterPro" id="IPR036736">
    <property type="entry name" value="ACP-like_sf"/>
</dbReference>
<dbReference type="PANTHER" id="PTHR43775:SF37">
    <property type="entry name" value="SI:DKEY-61P9.11"/>
    <property type="match status" value="1"/>
</dbReference>
<dbReference type="PROSITE" id="PS50075">
    <property type="entry name" value="CARRIER"/>
    <property type="match status" value="1"/>
</dbReference>